<evidence type="ECO:0000256" key="6">
    <source>
        <dbReference type="ARBA" id="ARBA00022989"/>
    </source>
</evidence>
<feature type="transmembrane region" description="Helical" evidence="9">
    <location>
        <begin position="164"/>
        <end position="184"/>
    </location>
</feature>
<evidence type="ECO:0000256" key="4">
    <source>
        <dbReference type="ARBA" id="ARBA00022597"/>
    </source>
</evidence>
<reference evidence="11 12" key="1">
    <citation type="submission" date="2019-04" db="EMBL/GenBank/DDBJ databases">
        <title>Microbes associate with the intestines of laboratory mice.</title>
        <authorList>
            <person name="Navarre W."/>
            <person name="Wong E."/>
            <person name="Huang K."/>
            <person name="Tropini C."/>
            <person name="Ng K."/>
            <person name="Yu B."/>
        </authorList>
    </citation>
    <scope>NUCLEOTIDE SEQUENCE [LARGE SCALE GENOMIC DNA]</scope>
    <source>
        <strain evidence="11 12">NM07_P-09</strain>
    </source>
</reference>
<feature type="transmembrane region" description="Helical" evidence="9">
    <location>
        <begin position="417"/>
        <end position="437"/>
    </location>
</feature>
<feature type="transmembrane region" description="Helical" evidence="9">
    <location>
        <begin position="75"/>
        <end position="99"/>
    </location>
</feature>
<feature type="transmembrane region" description="Helical" evidence="9">
    <location>
        <begin position="393"/>
        <end position="411"/>
    </location>
</feature>
<comment type="subcellular location">
    <subcellularLocation>
        <location evidence="1">Cell membrane</location>
        <topology evidence="1">Multi-pass membrane protein</topology>
    </subcellularLocation>
</comment>
<keyword evidence="4 8" id="KW-0762">Sugar transport</keyword>
<dbReference type="RefSeq" id="WP_136012430.1">
    <property type="nucleotide sequence ID" value="NZ_SRYE01000002.1"/>
</dbReference>
<organism evidence="11 12">
    <name type="scientific">Muricaecibacterium torontonense</name>
    <dbReference type="NCBI Taxonomy" id="3032871"/>
    <lineage>
        <taxon>Bacteria</taxon>
        <taxon>Bacillati</taxon>
        <taxon>Actinomycetota</taxon>
        <taxon>Coriobacteriia</taxon>
        <taxon>Coriobacteriales</taxon>
        <taxon>Atopobiaceae</taxon>
        <taxon>Muricaecibacterium</taxon>
    </lineage>
</organism>
<evidence type="ECO:0000256" key="8">
    <source>
        <dbReference type="PIRNR" id="PIRNR006351"/>
    </source>
</evidence>
<evidence type="ECO:0000259" key="10">
    <source>
        <dbReference type="PROSITE" id="PS51105"/>
    </source>
</evidence>
<dbReference type="Pfam" id="PF02378">
    <property type="entry name" value="PTS_EIIC"/>
    <property type="match status" value="1"/>
</dbReference>
<proteinExistence type="predicted"/>
<keyword evidence="7 8" id="KW-0472">Membrane</keyword>
<feature type="domain" description="PTS EIIC type-3" evidence="10">
    <location>
        <begin position="11"/>
        <end position="437"/>
    </location>
</feature>
<dbReference type="EMBL" id="SRYE01000002">
    <property type="protein sequence ID" value="TGY62702.1"/>
    <property type="molecule type" value="Genomic_DNA"/>
</dbReference>
<dbReference type="InterPro" id="IPR003352">
    <property type="entry name" value="PTS_EIIC"/>
</dbReference>
<feature type="transmembrane region" description="Helical" evidence="9">
    <location>
        <begin position="204"/>
        <end position="230"/>
    </location>
</feature>
<evidence type="ECO:0000256" key="5">
    <source>
        <dbReference type="ARBA" id="ARBA00022692"/>
    </source>
</evidence>
<dbReference type="InterPro" id="IPR051088">
    <property type="entry name" value="PTS_Sugar-EIIC/EIIB"/>
</dbReference>
<evidence type="ECO:0000256" key="1">
    <source>
        <dbReference type="ARBA" id="ARBA00004651"/>
    </source>
</evidence>
<feature type="transmembrane region" description="Helical" evidence="9">
    <location>
        <begin position="106"/>
        <end position="126"/>
    </location>
</feature>
<evidence type="ECO:0000256" key="2">
    <source>
        <dbReference type="ARBA" id="ARBA00022448"/>
    </source>
</evidence>
<comment type="caution">
    <text evidence="11">The sequence shown here is derived from an EMBL/GenBank/DDBJ whole genome shotgun (WGS) entry which is preliminary data.</text>
</comment>
<dbReference type="PROSITE" id="PS51105">
    <property type="entry name" value="PTS_EIIC_TYPE_3"/>
    <property type="match status" value="1"/>
</dbReference>
<dbReference type="InterPro" id="IPR004796">
    <property type="entry name" value="PTS_IIC_cello"/>
</dbReference>
<evidence type="ECO:0000256" key="3">
    <source>
        <dbReference type="ARBA" id="ARBA00022475"/>
    </source>
</evidence>
<keyword evidence="12" id="KW-1185">Reference proteome</keyword>
<keyword evidence="3 8" id="KW-1003">Cell membrane</keyword>
<dbReference type="GO" id="GO:1901264">
    <property type="term" value="P:carbohydrate derivative transport"/>
    <property type="evidence" value="ECO:0007669"/>
    <property type="project" value="TreeGrafter"/>
</dbReference>
<sequence>MSFFETMSGWIDEHLAGPMARVAEQRHLRAIRDGIVSTLPLIIVSSFLMVIAFAYNQMPADWALAAWLKANAVKILLPYRMSMYILSLYACFGIGYSLGRSYKVDGLMSGLLSVMAMLLTIVPVMMPDLNDAVNAALAASPLADAGFPDAMAAVNGAYVMNMNYLGTGQLFVAIIAAFVAVEIYRQCIQHKLTIKMPPQVPEAVSNSFAALIPTAIIFFLFSAVCLWGGFNIHDFITALIMPLVSGVDTLGAALVIVFLEMLFWFFGIHGSSVVYSIARPLWLVLLDENAAAYAAGQALPHVISEPFFQWFVQIGGSGCTISLAILLLFCARSKYGKTMGKATIIPAIFNINEPLMFGVPLVLNPTMLIPLILTPVVNTLIAYFALSVGLVGRFVGAIVPWTLPGPVGAFLACGGDWRAAVLNVVLIAIGVCIYYPFFRAWEKQILDEEKQDESEAAKAC</sequence>
<dbReference type="GO" id="GO:0008982">
    <property type="term" value="F:protein-N(PI)-phosphohistidine-sugar phosphotransferase activity"/>
    <property type="evidence" value="ECO:0007669"/>
    <property type="project" value="UniProtKB-UniRule"/>
</dbReference>
<keyword evidence="2 8" id="KW-0813">Transport</keyword>
<keyword evidence="5 9" id="KW-0812">Transmembrane</keyword>
<dbReference type="InterPro" id="IPR004501">
    <property type="entry name" value="PTS_EIIC_3"/>
</dbReference>
<name>A0A4S2F2U0_9ACTN</name>
<dbReference type="GO" id="GO:0005886">
    <property type="term" value="C:plasma membrane"/>
    <property type="evidence" value="ECO:0007669"/>
    <property type="project" value="UniProtKB-SubCell"/>
</dbReference>
<comment type="function">
    <text evidence="8">The phosphoenolpyruvate-dependent sugar phosphotransferase system (PTS), a major carbohydrate active -transport system, catalyzes the phosphorylation of incoming sugar substrates concomitant with their translocation across the cell membrane.</text>
</comment>
<evidence type="ECO:0000256" key="7">
    <source>
        <dbReference type="ARBA" id="ARBA00023136"/>
    </source>
</evidence>
<feature type="transmembrane region" description="Helical" evidence="9">
    <location>
        <begin position="35"/>
        <end position="55"/>
    </location>
</feature>
<protein>
    <recommendedName>
        <fullName evidence="8">Permease IIC component</fullName>
    </recommendedName>
</protein>
<accession>A0A4S2F2U0</accession>
<evidence type="ECO:0000313" key="12">
    <source>
        <dbReference type="Proteomes" id="UP000310263"/>
    </source>
</evidence>
<dbReference type="PANTHER" id="PTHR33989:SF11">
    <property type="entry name" value="LICHENAN PERMEASE IIC COMPONENT"/>
    <property type="match status" value="1"/>
</dbReference>
<dbReference type="NCBIfam" id="TIGR00410">
    <property type="entry name" value="lacE"/>
    <property type="match status" value="1"/>
</dbReference>
<keyword evidence="6 9" id="KW-1133">Transmembrane helix</keyword>
<dbReference type="PIRSF" id="PIRSF006351">
    <property type="entry name" value="PTS_EIIC-Cellobiose"/>
    <property type="match status" value="1"/>
</dbReference>
<evidence type="ECO:0000256" key="9">
    <source>
        <dbReference type="SAM" id="Phobius"/>
    </source>
</evidence>
<dbReference type="PANTHER" id="PTHR33989">
    <property type="match status" value="1"/>
</dbReference>
<dbReference type="AlphaFoldDB" id="A0A4S2F2U0"/>
<feature type="transmembrane region" description="Helical" evidence="9">
    <location>
        <begin position="310"/>
        <end position="331"/>
    </location>
</feature>
<evidence type="ECO:0000313" key="11">
    <source>
        <dbReference type="EMBL" id="TGY62702.1"/>
    </source>
</evidence>
<dbReference type="OrthoDB" id="3169536at2"/>
<gene>
    <name evidence="11" type="ORF">E5334_04675</name>
</gene>
<dbReference type="Proteomes" id="UP000310263">
    <property type="component" value="Unassembled WGS sequence"/>
</dbReference>
<dbReference type="GO" id="GO:0009401">
    <property type="term" value="P:phosphoenolpyruvate-dependent sugar phosphotransferase system"/>
    <property type="evidence" value="ECO:0007669"/>
    <property type="project" value="InterPro"/>
</dbReference>